<dbReference type="Gene3D" id="1.20.1050.10">
    <property type="match status" value="1"/>
</dbReference>
<dbReference type="RefSeq" id="WP_095960638.1">
    <property type="nucleotide sequence ID" value="NZ_CP022203.1"/>
</dbReference>
<dbReference type="InterPro" id="IPR040079">
    <property type="entry name" value="Glutathione_S-Trfase"/>
</dbReference>
<reference evidence="4 5" key="1">
    <citation type="submission" date="2017-06" db="EMBL/GenBank/DDBJ databases">
        <title>Sequencing and comparative analysis of myxobacterial genomes.</title>
        <authorList>
            <person name="Rupp O."/>
            <person name="Goesmann A."/>
            <person name="Sogaard-Andersen L."/>
        </authorList>
    </citation>
    <scope>NUCLEOTIDE SEQUENCE [LARGE SCALE GENOMIC DNA]</scope>
    <source>
        <strain evidence="4 5">DSM 14697</strain>
    </source>
</reference>
<feature type="domain" description="GST N-terminal" evidence="2">
    <location>
        <begin position="2"/>
        <end position="90"/>
    </location>
</feature>
<dbReference type="InterPro" id="IPR034330">
    <property type="entry name" value="GST_Zeta_C"/>
</dbReference>
<evidence type="ECO:0000259" key="2">
    <source>
        <dbReference type="PROSITE" id="PS50404"/>
    </source>
</evidence>
<dbReference type="NCBIfam" id="TIGR01262">
    <property type="entry name" value="maiA"/>
    <property type="match status" value="1"/>
</dbReference>
<dbReference type="CDD" id="cd03191">
    <property type="entry name" value="GST_C_Zeta"/>
    <property type="match status" value="1"/>
</dbReference>
<dbReference type="SUPFAM" id="SSF52833">
    <property type="entry name" value="Thioredoxin-like"/>
    <property type="match status" value="1"/>
</dbReference>
<evidence type="ECO:0000313" key="4">
    <source>
        <dbReference type="EMBL" id="ATB50426.1"/>
    </source>
</evidence>
<dbReference type="InterPro" id="IPR010987">
    <property type="entry name" value="Glutathione-S-Trfase_C-like"/>
</dbReference>
<dbReference type="OrthoDB" id="509852at2"/>
<dbReference type="GO" id="GO:0005737">
    <property type="term" value="C:cytoplasm"/>
    <property type="evidence" value="ECO:0007669"/>
    <property type="project" value="InterPro"/>
</dbReference>
<dbReference type="SFLD" id="SFLDS00019">
    <property type="entry name" value="Glutathione_Transferase_(cytos"/>
    <property type="match status" value="1"/>
</dbReference>
<dbReference type="Gene3D" id="3.40.30.10">
    <property type="entry name" value="Glutaredoxin"/>
    <property type="match status" value="1"/>
</dbReference>
<dbReference type="GO" id="GO:0004364">
    <property type="term" value="F:glutathione transferase activity"/>
    <property type="evidence" value="ECO:0007669"/>
    <property type="project" value="TreeGrafter"/>
</dbReference>
<dbReference type="GO" id="GO:0006749">
    <property type="term" value="P:glutathione metabolic process"/>
    <property type="evidence" value="ECO:0007669"/>
    <property type="project" value="TreeGrafter"/>
</dbReference>
<dbReference type="KEGG" id="mmas:MYMAC_006082"/>
<keyword evidence="4" id="KW-0413">Isomerase</keyword>
<evidence type="ECO:0000313" key="5">
    <source>
        <dbReference type="Proteomes" id="UP000217343"/>
    </source>
</evidence>
<dbReference type="Pfam" id="PF13409">
    <property type="entry name" value="GST_N_2"/>
    <property type="match status" value="1"/>
</dbReference>
<keyword evidence="5" id="KW-1185">Reference proteome</keyword>
<dbReference type="FunFam" id="1.20.1050.10:FF:000010">
    <property type="entry name" value="Maleylacetoacetate isomerase isoform 1"/>
    <property type="match status" value="1"/>
</dbReference>
<dbReference type="InterPro" id="IPR036282">
    <property type="entry name" value="Glutathione-S-Trfase_C_sf"/>
</dbReference>
<dbReference type="PROSITE" id="PS50404">
    <property type="entry name" value="GST_NTER"/>
    <property type="match status" value="1"/>
</dbReference>
<dbReference type="InterPro" id="IPR036249">
    <property type="entry name" value="Thioredoxin-like_sf"/>
</dbReference>
<dbReference type="InterPro" id="IPR034333">
    <property type="entry name" value="GST_Zeta_N"/>
</dbReference>
<dbReference type="SUPFAM" id="SSF47616">
    <property type="entry name" value="GST C-terminal domain-like"/>
    <property type="match status" value="1"/>
</dbReference>
<protein>
    <submittedName>
        <fullName evidence="4">Maleylacetoacetate isomerase</fullName>
    </submittedName>
</protein>
<name>A0A250K516_9BACT</name>
<dbReference type="PANTHER" id="PTHR42673:SF4">
    <property type="entry name" value="MALEYLACETOACETATE ISOMERASE"/>
    <property type="match status" value="1"/>
</dbReference>
<dbReference type="SFLD" id="SFLDG00358">
    <property type="entry name" value="Main_(cytGST)"/>
    <property type="match status" value="1"/>
</dbReference>
<dbReference type="InterPro" id="IPR004045">
    <property type="entry name" value="Glutathione_S-Trfase_N"/>
</dbReference>
<gene>
    <name evidence="4" type="ORF">MYMAC_006082</name>
</gene>
<dbReference type="CDD" id="cd03042">
    <property type="entry name" value="GST_N_Zeta"/>
    <property type="match status" value="1"/>
</dbReference>
<dbReference type="PROSITE" id="PS50405">
    <property type="entry name" value="GST_CTER"/>
    <property type="match status" value="1"/>
</dbReference>
<dbReference type="AlphaFoldDB" id="A0A250K516"/>
<evidence type="ECO:0000259" key="3">
    <source>
        <dbReference type="PROSITE" id="PS50405"/>
    </source>
</evidence>
<dbReference type="PANTHER" id="PTHR42673">
    <property type="entry name" value="MALEYLACETOACETATE ISOMERASE"/>
    <property type="match status" value="1"/>
</dbReference>
<evidence type="ECO:0000256" key="1">
    <source>
        <dbReference type="ARBA" id="ARBA00010007"/>
    </source>
</evidence>
<feature type="domain" description="GST C-terminal" evidence="3">
    <location>
        <begin position="95"/>
        <end position="218"/>
    </location>
</feature>
<organism evidence="4 5">
    <name type="scientific">Corallococcus macrosporus DSM 14697</name>
    <dbReference type="NCBI Taxonomy" id="1189310"/>
    <lineage>
        <taxon>Bacteria</taxon>
        <taxon>Pseudomonadati</taxon>
        <taxon>Myxococcota</taxon>
        <taxon>Myxococcia</taxon>
        <taxon>Myxococcales</taxon>
        <taxon>Cystobacterineae</taxon>
        <taxon>Myxococcaceae</taxon>
        <taxon>Corallococcus</taxon>
    </lineage>
</organism>
<proteinExistence type="inferred from homology"/>
<dbReference type="EMBL" id="CP022203">
    <property type="protein sequence ID" value="ATB50426.1"/>
    <property type="molecule type" value="Genomic_DNA"/>
</dbReference>
<accession>A0A250K516</accession>
<sequence length="219" mass="24428">MKGLRLYSYWRSSASWRVRIGLHLKGLAFDYAPVHLVKDGGEQHGAAYRALNPMRTLPTLEWTEADGSVRRLSQSLPVLEYLEERFPTPALLPADAYLRARTRMLAEMVNSGIQPLQNLSVMQRLKQELHADDKAWSAYWNARGLEALEAAVQPTVGRFCIGDAVTLADVCLVPQLYGARRFGVDLAPYPTLLRIEAECQALPAFQAAQPDRQPDAVPA</sequence>
<dbReference type="Proteomes" id="UP000217343">
    <property type="component" value="Chromosome"/>
</dbReference>
<dbReference type="GO" id="GO:0006559">
    <property type="term" value="P:L-phenylalanine catabolic process"/>
    <property type="evidence" value="ECO:0007669"/>
    <property type="project" value="TreeGrafter"/>
</dbReference>
<dbReference type="GO" id="GO:0016034">
    <property type="term" value="F:maleylacetoacetate isomerase activity"/>
    <property type="evidence" value="ECO:0007669"/>
    <property type="project" value="TreeGrafter"/>
</dbReference>
<comment type="similarity">
    <text evidence="1">Belongs to the GST superfamily. Zeta family.</text>
</comment>
<dbReference type="InterPro" id="IPR005955">
    <property type="entry name" value="GST_Zeta"/>
</dbReference>